<dbReference type="Pfam" id="PF19514">
    <property type="entry name" value="MobC_2"/>
    <property type="match status" value="1"/>
</dbReference>
<protein>
    <submittedName>
        <fullName evidence="1">Uncharacterized protein</fullName>
    </submittedName>
</protein>
<dbReference type="Proteomes" id="UP001055105">
    <property type="component" value="Unassembled WGS sequence"/>
</dbReference>
<sequence length="49" mass="5869">MENKKRVADPKTYYHNFRLNHQQETQLLNMMLKAGVKSRSKFIISRIFG</sequence>
<evidence type="ECO:0000313" key="2">
    <source>
        <dbReference type="Proteomes" id="UP001055105"/>
    </source>
</evidence>
<name>A0AA37KS76_9BACT</name>
<organism evidence="1 2">
    <name type="scientific">Alistipes finegoldii</name>
    <dbReference type="NCBI Taxonomy" id="214856"/>
    <lineage>
        <taxon>Bacteria</taxon>
        <taxon>Pseudomonadati</taxon>
        <taxon>Bacteroidota</taxon>
        <taxon>Bacteroidia</taxon>
        <taxon>Bacteroidales</taxon>
        <taxon>Rikenellaceae</taxon>
        <taxon>Alistipes</taxon>
    </lineage>
</organism>
<accession>A0AA37KS76</accession>
<evidence type="ECO:0000313" key="1">
    <source>
        <dbReference type="EMBL" id="GKI19278.1"/>
    </source>
</evidence>
<comment type="caution">
    <text evidence="1">The sequence shown here is derived from an EMBL/GenBank/DDBJ whole genome shotgun (WGS) entry which is preliminary data.</text>
</comment>
<dbReference type="InterPro" id="IPR045788">
    <property type="entry name" value="MobC_2"/>
</dbReference>
<dbReference type="EMBL" id="BQOL01000001">
    <property type="protein sequence ID" value="GKI19278.1"/>
    <property type="molecule type" value="Genomic_DNA"/>
</dbReference>
<reference evidence="1" key="1">
    <citation type="submission" date="2022-01" db="EMBL/GenBank/DDBJ databases">
        <title>Novel bile acid biosynthetic pathways are enriched in the microbiome of centenarians.</title>
        <authorList>
            <person name="Sato Y."/>
            <person name="Atarashi K."/>
            <person name="Plichta R.D."/>
            <person name="Arai Y."/>
            <person name="Sasajima S."/>
            <person name="Kearney M.S."/>
            <person name="Suda W."/>
            <person name="Takeshita K."/>
            <person name="Sasaki T."/>
            <person name="Okamoto S."/>
            <person name="Skelly N.A."/>
            <person name="Okamura Y."/>
            <person name="Vlamakis H."/>
            <person name="Li Y."/>
            <person name="Tanoue T."/>
            <person name="Takei H."/>
            <person name="Nittono H."/>
            <person name="Narushima S."/>
            <person name="Irie J."/>
            <person name="Itoh H."/>
            <person name="Moriya K."/>
            <person name="Sugiura Y."/>
            <person name="Suematsu M."/>
            <person name="Moritoki N."/>
            <person name="Shibata S."/>
            <person name="Littman R.D."/>
            <person name="Fischbach A.M."/>
            <person name="Uwamino Y."/>
            <person name="Inoue T."/>
            <person name="Honda A."/>
            <person name="Hattori M."/>
            <person name="Murai T."/>
            <person name="Xavier J.R."/>
            <person name="Hirose N."/>
            <person name="Honda K."/>
        </authorList>
    </citation>
    <scope>NUCLEOTIDE SEQUENCE</scope>
    <source>
        <strain evidence="1">CE91-St16</strain>
    </source>
</reference>
<proteinExistence type="predicted"/>
<gene>
    <name evidence="1" type="ORF">CE91St16_21860</name>
</gene>
<dbReference type="AlphaFoldDB" id="A0AA37KS76"/>